<dbReference type="Proteomes" id="UP000291562">
    <property type="component" value="Chromosome"/>
</dbReference>
<evidence type="ECO:0000313" key="13">
    <source>
        <dbReference type="Proteomes" id="UP000291562"/>
    </source>
</evidence>
<dbReference type="Gene3D" id="3.30.2350.10">
    <property type="entry name" value="Pseudouridine synthase"/>
    <property type="match status" value="1"/>
</dbReference>
<evidence type="ECO:0000313" key="12">
    <source>
        <dbReference type="EMBL" id="QBB70834.1"/>
    </source>
</evidence>
<name>A0A411HK96_9GAMM</name>
<evidence type="ECO:0000256" key="1">
    <source>
        <dbReference type="ARBA" id="ARBA00036390"/>
    </source>
</evidence>
<evidence type="ECO:0000256" key="3">
    <source>
        <dbReference type="ARBA" id="ARBA00038922"/>
    </source>
</evidence>
<dbReference type="PROSITE" id="PS50889">
    <property type="entry name" value="S4"/>
    <property type="match status" value="1"/>
</dbReference>
<dbReference type="InterPro" id="IPR002942">
    <property type="entry name" value="S4_RNA-bd"/>
</dbReference>
<dbReference type="PANTHER" id="PTHR47683:SF2">
    <property type="entry name" value="RNA-BINDING S4 DOMAIN-CONTAINING PROTEIN"/>
    <property type="match status" value="1"/>
</dbReference>
<dbReference type="InterPro" id="IPR036986">
    <property type="entry name" value="S4_RNA-bd_sf"/>
</dbReference>
<gene>
    <name evidence="12" type="ORF">ELE36_10970</name>
</gene>
<evidence type="ECO:0000256" key="2">
    <source>
        <dbReference type="ARBA" id="ARBA00036535"/>
    </source>
</evidence>
<dbReference type="AlphaFoldDB" id="A0A411HK96"/>
<feature type="domain" description="RNA-binding S4" evidence="11">
    <location>
        <begin position="9"/>
        <end position="70"/>
    </location>
</feature>
<evidence type="ECO:0000256" key="10">
    <source>
        <dbReference type="PROSITE-ProRule" id="PRU00182"/>
    </source>
</evidence>
<dbReference type="EMBL" id="CP035704">
    <property type="protein sequence ID" value="QBB70834.1"/>
    <property type="molecule type" value="Genomic_DNA"/>
</dbReference>
<dbReference type="Gene3D" id="3.10.290.10">
    <property type="entry name" value="RNA-binding S4 domain"/>
    <property type="match status" value="1"/>
</dbReference>
<dbReference type="GO" id="GO:0006396">
    <property type="term" value="P:RNA processing"/>
    <property type="evidence" value="ECO:0007669"/>
    <property type="project" value="UniProtKB-ARBA"/>
</dbReference>
<keyword evidence="10" id="KW-0694">RNA-binding</keyword>
<dbReference type="RefSeq" id="WP_129833249.1">
    <property type="nucleotide sequence ID" value="NZ_CP035704.1"/>
</dbReference>
<dbReference type="EC" id="5.4.99.21" evidence="3"/>
<dbReference type="SUPFAM" id="SSF55174">
    <property type="entry name" value="Alpha-L RNA-binding motif"/>
    <property type="match status" value="1"/>
</dbReference>
<dbReference type="GO" id="GO:0001522">
    <property type="term" value="P:pseudouridine synthesis"/>
    <property type="evidence" value="ECO:0007669"/>
    <property type="project" value="InterPro"/>
</dbReference>
<dbReference type="KEGG" id="xbc:ELE36_10970"/>
<keyword evidence="13" id="KW-1185">Reference proteome</keyword>
<dbReference type="Pfam" id="PF01479">
    <property type="entry name" value="S4"/>
    <property type="match status" value="1"/>
</dbReference>
<accession>A0A411HK96</accession>
<evidence type="ECO:0000256" key="4">
    <source>
        <dbReference type="ARBA" id="ARBA00039989"/>
    </source>
</evidence>
<evidence type="ECO:0000256" key="7">
    <source>
        <dbReference type="ARBA" id="ARBA00042843"/>
    </source>
</evidence>
<reference evidence="12 13" key="1">
    <citation type="submission" date="2019-01" db="EMBL/GenBank/DDBJ databases">
        <title>Pseudolysobacter antarctica gen. nov., sp. nov., isolated from Fildes Peninsula, Antarctica.</title>
        <authorList>
            <person name="Wei Z."/>
            <person name="Peng F."/>
        </authorList>
    </citation>
    <scope>NUCLEOTIDE SEQUENCE [LARGE SCALE GENOMIC DNA]</scope>
    <source>
        <strain evidence="12 13">AQ6-296</strain>
    </source>
</reference>
<dbReference type="OrthoDB" id="9807213at2"/>
<evidence type="ECO:0000256" key="6">
    <source>
        <dbReference type="ARBA" id="ARBA00041697"/>
    </source>
</evidence>
<dbReference type="GO" id="GO:0003723">
    <property type="term" value="F:RNA binding"/>
    <property type="evidence" value="ECO:0007669"/>
    <property type="project" value="UniProtKB-KW"/>
</dbReference>
<dbReference type="InterPro" id="IPR050343">
    <property type="entry name" value="RsuA_PseudoU_synthase"/>
</dbReference>
<evidence type="ECO:0000256" key="9">
    <source>
        <dbReference type="ARBA" id="ARBA00043147"/>
    </source>
</evidence>
<dbReference type="SMART" id="SM00363">
    <property type="entry name" value="S4"/>
    <property type="match status" value="1"/>
</dbReference>
<evidence type="ECO:0000256" key="5">
    <source>
        <dbReference type="ARBA" id="ARBA00041420"/>
    </source>
</evidence>
<dbReference type="InterPro" id="IPR020103">
    <property type="entry name" value="PsdUridine_synth_cat_dom_sf"/>
</dbReference>
<evidence type="ECO:0000256" key="8">
    <source>
        <dbReference type="ARBA" id="ARBA00042890"/>
    </source>
</evidence>
<comment type="catalytic activity">
    <reaction evidence="2">
        <text>uridine(2604) in 23S rRNA = pseudouridine(2604) in 23S rRNA</text>
        <dbReference type="Rhea" id="RHEA:38875"/>
        <dbReference type="Rhea" id="RHEA-COMP:10093"/>
        <dbReference type="Rhea" id="RHEA-COMP:10094"/>
        <dbReference type="ChEBI" id="CHEBI:65314"/>
        <dbReference type="ChEBI" id="CHEBI:65315"/>
        <dbReference type="EC" id="5.4.99.21"/>
    </reaction>
</comment>
<proteinExistence type="predicted"/>
<sequence length="244" mass="27372">MTLPPTEPMRLAKRVAELVDCSRRDAEQYIEGGWVTVDGEVVEEPQFKVLAQEVLLLPNAHLAVAEPATILLHKPLGYDADEGNNPALALITPASRYADDRSGMRSLKRHFNRLTAILPLEADASGLIVFTQDWRITRKLSEDADRIEQEYIVEVSGELGPYGLKRLSHGLSFNGRPLPPIKVSWQNEVRLRFALKGVQPGQIRHMCAAVELDVVAIKRIRIGSISLGKMPPGEWRYLPNYEKF</sequence>
<comment type="catalytic activity">
    <reaction evidence="1">
        <text>uridine(35) in tRNA(Tyr) = pseudouridine(35) in tRNA(Tyr)</text>
        <dbReference type="Rhea" id="RHEA:60556"/>
        <dbReference type="Rhea" id="RHEA-COMP:15607"/>
        <dbReference type="Rhea" id="RHEA-COMP:15608"/>
        <dbReference type="ChEBI" id="CHEBI:65314"/>
        <dbReference type="ChEBI" id="CHEBI:65315"/>
    </reaction>
</comment>
<dbReference type="CDD" id="cd00165">
    <property type="entry name" value="S4"/>
    <property type="match status" value="1"/>
</dbReference>
<dbReference type="PANTHER" id="PTHR47683">
    <property type="entry name" value="PSEUDOURIDINE SYNTHASE FAMILY PROTEIN-RELATED"/>
    <property type="match status" value="1"/>
</dbReference>
<evidence type="ECO:0000259" key="11">
    <source>
        <dbReference type="SMART" id="SM00363"/>
    </source>
</evidence>
<protein>
    <recommendedName>
        <fullName evidence="4">Dual-specificity RNA pseudouridine synthase RluF</fullName>
        <ecNumber evidence="3">5.4.99.21</ecNumber>
    </recommendedName>
    <alternativeName>
        <fullName evidence="6">23S rRNA pseudouridine(2604) synthase</fullName>
    </alternativeName>
    <alternativeName>
        <fullName evidence="8">Ribosomal large subunit pseudouridine synthase F</fullName>
    </alternativeName>
    <alternativeName>
        <fullName evidence="7">rRNA pseudouridylate synthase F</fullName>
    </alternativeName>
    <alternativeName>
        <fullName evidence="9">rRNA-uridine isomerase F</fullName>
    </alternativeName>
    <alternativeName>
        <fullName evidence="5">tRNA(Tyr) pseudouridine(35) synthase</fullName>
    </alternativeName>
</protein>
<dbReference type="GO" id="GO:0160138">
    <property type="term" value="F:23S rRNA pseudouridine(2604) synthase activity"/>
    <property type="evidence" value="ECO:0007669"/>
    <property type="project" value="UniProtKB-EC"/>
</dbReference>
<organism evidence="12 13">
    <name type="scientific">Pseudolysobacter antarcticus</name>
    <dbReference type="NCBI Taxonomy" id="2511995"/>
    <lineage>
        <taxon>Bacteria</taxon>
        <taxon>Pseudomonadati</taxon>
        <taxon>Pseudomonadota</taxon>
        <taxon>Gammaproteobacteria</taxon>
        <taxon>Lysobacterales</taxon>
        <taxon>Rhodanobacteraceae</taxon>
        <taxon>Pseudolysobacter</taxon>
    </lineage>
</organism>
<dbReference type="CDD" id="cd02555">
    <property type="entry name" value="PSSA_1"/>
    <property type="match status" value="1"/>
</dbReference>
<dbReference type="SUPFAM" id="SSF55120">
    <property type="entry name" value="Pseudouridine synthase"/>
    <property type="match status" value="1"/>
</dbReference>